<evidence type="ECO:0000313" key="4">
    <source>
        <dbReference type="Proteomes" id="UP001549036"/>
    </source>
</evidence>
<feature type="transmembrane region" description="Helical" evidence="2">
    <location>
        <begin position="389"/>
        <end position="408"/>
    </location>
</feature>
<protein>
    <submittedName>
        <fullName evidence="3">Uncharacterized protein</fullName>
    </submittedName>
</protein>
<feature type="transmembrane region" description="Helical" evidence="2">
    <location>
        <begin position="82"/>
        <end position="105"/>
    </location>
</feature>
<keyword evidence="4" id="KW-1185">Reference proteome</keyword>
<name>A0ABV2HNN2_9HYPH</name>
<organism evidence="3 4">
    <name type="scientific">Mesorhizobium shonense</name>
    <dbReference type="NCBI Taxonomy" id="1209948"/>
    <lineage>
        <taxon>Bacteria</taxon>
        <taxon>Pseudomonadati</taxon>
        <taxon>Pseudomonadota</taxon>
        <taxon>Alphaproteobacteria</taxon>
        <taxon>Hyphomicrobiales</taxon>
        <taxon>Phyllobacteriaceae</taxon>
        <taxon>Mesorhizobium</taxon>
    </lineage>
</organism>
<accession>A0ABV2HNN2</accession>
<keyword evidence="2" id="KW-0472">Membrane</keyword>
<reference evidence="3 4" key="1">
    <citation type="submission" date="2024-06" db="EMBL/GenBank/DDBJ databases">
        <title>Genomic Encyclopedia of Type Strains, Phase IV (KMG-IV): sequencing the most valuable type-strain genomes for metagenomic binning, comparative biology and taxonomic classification.</title>
        <authorList>
            <person name="Goeker M."/>
        </authorList>
    </citation>
    <scope>NUCLEOTIDE SEQUENCE [LARGE SCALE GENOMIC DNA]</scope>
    <source>
        <strain evidence="3 4">DSM 29846</strain>
    </source>
</reference>
<feature type="transmembrane region" description="Helical" evidence="2">
    <location>
        <begin position="420"/>
        <end position="442"/>
    </location>
</feature>
<evidence type="ECO:0000256" key="1">
    <source>
        <dbReference type="SAM" id="MobiDB-lite"/>
    </source>
</evidence>
<feature type="compositionally biased region" description="Low complexity" evidence="1">
    <location>
        <begin position="253"/>
        <end position="265"/>
    </location>
</feature>
<keyword evidence="2" id="KW-1133">Transmembrane helix</keyword>
<keyword evidence="2" id="KW-0812">Transmembrane</keyword>
<feature type="region of interest" description="Disordered" evidence="1">
    <location>
        <begin position="242"/>
        <end position="265"/>
    </location>
</feature>
<feature type="transmembrane region" description="Helical" evidence="2">
    <location>
        <begin position="354"/>
        <end position="377"/>
    </location>
</feature>
<dbReference type="RefSeq" id="WP_354414775.1">
    <property type="nucleotide sequence ID" value="NZ_JBEPLM010000002.1"/>
</dbReference>
<sequence>MAPTTQAESVEDLLLEADRLVAEAASKGRPRNEKLISALEKVTALPAEQGKIDHADVIALKAEIEAAQLSLKSANDNLVSQGMVYTCIFLSMLLMFLVGSLSLVYNKGVALLSEVQTLAAQQPDRRFGQLERQLLVAQDDLFSPDQMQLASLPVELGGKPEDPKVPAKRPIDELARESSYLTLHELRDLNFKLKSLETRVGDFENLSASPFPGVLKLETFVGTAMASGRNFVGAFKTADVATAGPPSPETKLAGAGNAGAAKEPPAGNDTMNFFCRAQPAAKLENKDGKSVDGATTQAISKAELAMQASASQVLGMDMRKIVDQACKYSLNYVSMTVPSVDSWALRIKDAIDPYAVWILPCLYAALGSMIYYMRLILDTTQPNPPVYRIAHRMALAALAGMILAWFWGPTFGSNSEFKSVGFGLFTFAFIVGFSIDVFFALLDRLVFISTNAISKFGGN</sequence>
<dbReference type="Proteomes" id="UP001549036">
    <property type="component" value="Unassembled WGS sequence"/>
</dbReference>
<comment type="caution">
    <text evidence="3">The sequence shown here is derived from an EMBL/GenBank/DDBJ whole genome shotgun (WGS) entry which is preliminary data.</text>
</comment>
<evidence type="ECO:0000256" key="2">
    <source>
        <dbReference type="SAM" id="Phobius"/>
    </source>
</evidence>
<dbReference type="EMBL" id="JBEPLM010000002">
    <property type="protein sequence ID" value="MET3592181.1"/>
    <property type="molecule type" value="Genomic_DNA"/>
</dbReference>
<proteinExistence type="predicted"/>
<gene>
    <name evidence="3" type="ORF">ABID26_001565</name>
</gene>
<evidence type="ECO:0000313" key="3">
    <source>
        <dbReference type="EMBL" id="MET3592181.1"/>
    </source>
</evidence>